<evidence type="ECO:0000313" key="3">
    <source>
        <dbReference type="EMBL" id="PXF49060.1"/>
    </source>
</evidence>
<dbReference type="SMART" id="SM00151">
    <property type="entry name" value="SWIB"/>
    <property type="match status" value="2"/>
</dbReference>
<accession>A0A2V3J6Q8</accession>
<organism evidence="3 4">
    <name type="scientific">Gracilariopsis chorda</name>
    <dbReference type="NCBI Taxonomy" id="448386"/>
    <lineage>
        <taxon>Eukaryota</taxon>
        <taxon>Rhodophyta</taxon>
        <taxon>Florideophyceae</taxon>
        <taxon>Rhodymeniophycidae</taxon>
        <taxon>Gracilariales</taxon>
        <taxon>Gracilariaceae</taxon>
        <taxon>Gracilariopsis</taxon>
    </lineage>
</organism>
<dbReference type="AlphaFoldDB" id="A0A2V3J6Q8"/>
<gene>
    <name evidence="3" type="ORF">BWQ96_01198</name>
</gene>
<evidence type="ECO:0000256" key="1">
    <source>
        <dbReference type="SAM" id="MobiDB-lite"/>
    </source>
</evidence>
<feature type="domain" description="DM2" evidence="2">
    <location>
        <begin position="164"/>
        <end position="245"/>
    </location>
</feature>
<dbReference type="InterPro" id="IPR003121">
    <property type="entry name" value="SWIB_MDM2_domain"/>
</dbReference>
<dbReference type="SUPFAM" id="SSF47592">
    <property type="entry name" value="SWIB/MDM2 domain"/>
    <property type="match status" value="2"/>
</dbReference>
<sequence>MIRRSASNVQSDKRERKGHTAQKYVRKTGMNAPLVLSDELRALTGLGEISNRSQVLSEIGKYIRANNLYAMEGRKFVVCDSLLSALLNTEGTILFQDIQRFIKHHLTDPSEMGPEYEARAIDFFEKYLAARGALASWHAPHRTKDPRGLNSAEAQRRLRERGQGMFAEVYIEQCLRPLCNGNTYMSRPAILKSVWAYIKNNNLQDPSKRRRILVSETLRDALRLPDVEWIDTFQLGGYVFKLTSSRRKK</sequence>
<dbReference type="Proteomes" id="UP000247409">
    <property type="component" value="Unassembled WGS sequence"/>
</dbReference>
<dbReference type="Pfam" id="PF02201">
    <property type="entry name" value="SWIB"/>
    <property type="match status" value="2"/>
</dbReference>
<proteinExistence type="predicted"/>
<feature type="domain" description="DM2" evidence="2">
    <location>
        <begin position="29"/>
        <end position="108"/>
    </location>
</feature>
<keyword evidence="4" id="KW-1185">Reference proteome</keyword>
<dbReference type="PROSITE" id="PS51925">
    <property type="entry name" value="SWIB_MDM2"/>
    <property type="match status" value="2"/>
</dbReference>
<dbReference type="STRING" id="448386.A0A2V3J6Q8"/>
<reference evidence="3 4" key="1">
    <citation type="journal article" date="2018" name="Mol. Biol. Evol.">
        <title>Analysis of the draft genome of the red seaweed Gracilariopsis chorda provides insights into genome size evolution in Rhodophyta.</title>
        <authorList>
            <person name="Lee J."/>
            <person name="Yang E.C."/>
            <person name="Graf L."/>
            <person name="Yang J.H."/>
            <person name="Qiu H."/>
            <person name="Zel Zion U."/>
            <person name="Chan C.X."/>
            <person name="Stephens T.G."/>
            <person name="Weber A.P.M."/>
            <person name="Boo G.H."/>
            <person name="Boo S.M."/>
            <person name="Kim K.M."/>
            <person name="Shin Y."/>
            <person name="Jung M."/>
            <person name="Lee S.J."/>
            <person name="Yim H.S."/>
            <person name="Lee J.H."/>
            <person name="Bhattacharya D."/>
            <person name="Yoon H.S."/>
        </authorList>
    </citation>
    <scope>NUCLEOTIDE SEQUENCE [LARGE SCALE GENOMIC DNA]</scope>
    <source>
        <strain evidence="3 4">SKKU-2015</strain>
        <tissue evidence="3">Whole body</tissue>
    </source>
</reference>
<dbReference type="OrthoDB" id="5362at2759"/>
<dbReference type="EMBL" id="NBIV01000009">
    <property type="protein sequence ID" value="PXF49060.1"/>
    <property type="molecule type" value="Genomic_DNA"/>
</dbReference>
<protein>
    <recommendedName>
        <fullName evidence="2">DM2 domain-containing protein</fullName>
    </recommendedName>
</protein>
<dbReference type="PANTHER" id="PTHR13844">
    <property type="entry name" value="SWI/SNF-RELATED MATRIX-ASSOCIATED ACTIN-DEPENDENT REGULATOR OF CHROMATIN SUBFAMILY D"/>
    <property type="match status" value="1"/>
</dbReference>
<evidence type="ECO:0000313" key="4">
    <source>
        <dbReference type="Proteomes" id="UP000247409"/>
    </source>
</evidence>
<name>A0A2V3J6Q8_9FLOR</name>
<dbReference type="InterPro" id="IPR019835">
    <property type="entry name" value="SWIB_domain"/>
</dbReference>
<evidence type="ECO:0000259" key="2">
    <source>
        <dbReference type="PROSITE" id="PS51925"/>
    </source>
</evidence>
<dbReference type="InterPro" id="IPR036885">
    <property type="entry name" value="SWIB_MDM2_dom_sf"/>
</dbReference>
<feature type="compositionally biased region" description="Polar residues" evidence="1">
    <location>
        <begin position="1"/>
        <end position="10"/>
    </location>
</feature>
<dbReference type="Gene3D" id="1.10.245.10">
    <property type="entry name" value="SWIB/MDM2 domain"/>
    <property type="match status" value="2"/>
</dbReference>
<comment type="caution">
    <text evidence="3">The sequence shown here is derived from an EMBL/GenBank/DDBJ whole genome shotgun (WGS) entry which is preliminary data.</text>
</comment>
<feature type="region of interest" description="Disordered" evidence="1">
    <location>
        <begin position="1"/>
        <end position="21"/>
    </location>
</feature>
<dbReference type="CDD" id="cd10567">
    <property type="entry name" value="SWIB-MDM2_like"/>
    <property type="match status" value="2"/>
</dbReference>